<evidence type="ECO:0000256" key="2">
    <source>
        <dbReference type="SAM" id="Phobius"/>
    </source>
</evidence>
<dbReference type="Pfam" id="PF16074">
    <property type="entry name" value="PilW"/>
    <property type="match status" value="1"/>
</dbReference>
<evidence type="ECO:0000313" key="4">
    <source>
        <dbReference type="Proteomes" id="UP000266327"/>
    </source>
</evidence>
<evidence type="ECO:0000256" key="1">
    <source>
        <dbReference type="SAM" id="MobiDB-lite"/>
    </source>
</evidence>
<keyword evidence="2" id="KW-0472">Membrane</keyword>
<dbReference type="Proteomes" id="UP000266327">
    <property type="component" value="Unassembled WGS sequence"/>
</dbReference>
<proteinExistence type="predicted"/>
<keyword evidence="4" id="KW-1185">Reference proteome</keyword>
<dbReference type="Pfam" id="PF07963">
    <property type="entry name" value="N_methyl"/>
    <property type="match status" value="1"/>
</dbReference>
<dbReference type="RefSeq" id="WP_119788089.1">
    <property type="nucleotide sequence ID" value="NZ_QYUQ01000002.1"/>
</dbReference>
<evidence type="ECO:0000313" key="3">
    <source>
        <dbReference type="EMBL" id="RJG04612.1"/>
    </source>
</evidence>
<name>A0A3A3GD86_9BURK</name>
<dbReference type="EMBL" id="QYUQ01000002">
    <property type="protein sequence ID" value="RJG04612.1"/>
    <property type="molecule type" value="Genomic_DNA"/>
</dbReference>
<dbReference type="PROSITE" id="PS00409">
    <property type="entry name" value="PROKAR_NTER_METHYL"/>
    <property type="match status" value="1"/>
</dbReference>
<gene>
    <name evidence="3" type="ORF">D3878_22255</name>
</gene>
<dbReference type="OrthoDB" id="5296662at2"/>
<accession>A0A3A3GD86</accession>
<organism evidence="3 4">
    <name type="scientific">Noviherbaspirillum sedimenti</name>
    <dbReference type="NCBI Taxonomy" id="2320865"/>
    <lineage>
        <taxon>Bacteria</taxon>
        <taxon>Pseudomonadati</taxon>
        <taxon>Pseudomonadota</taxon>
        <taxon>Betaproteobacteria</taxon>
        <taxon>Burkholderiales</taxon>
        <taxon>Oxalobacteraceae</taxon>
        <taxon>Noviherbaspirillum</taxon>
    </lineage>
</organism>
<keyword evidence="2" id="KW-1133">Transmembrane helix</keyword>
<feature type="transmembrane region" description="Helical" evidence="2">
    <location>
        <begin position="32"/>
        <end position="54"/>
    </location>
</feature>
<dbReference type="GO" id="GO:0043683">
    <property type="term" value="P:type IV pilus assembly"/>
    <property type="evidence" value="ECO:0007669"/>
    <property type="project" value="InterPro"/>
</dbReference>
<dbReference type="NCBIfam" id="TIGR02532">
    <property type="entry name" value="IV_pilin_GFxxxE"/>
    <property type="match status" value="1"/>
</dbReference>
<dbReference type="AlphaFoldDB" id="A0A3A3GD86"/>
<protein>
    <submittedName>
        <fullName evidence="3">Prepilin-type N-terminal cleavage/methylation domain-containing protein</fullName>
    </submittedName>
</protein>
<comment type="caution">
    <text evidence="3">The sequence shown here is derived from an EMBL/GenBank/DDBJ whole genome shotgun (WGS) entry which is preliminary data.</text>
</comment>
<dbReference type="InterPro" id="IPR012902">
    <property type="entry name" value="N_methyl_site"/>
</dbReference>
<keyword evidence="2" id="KW-0812">Transmembrane</keyword>
<sequence length="358" mass="38694">MTRPDKKASPPQCLRKSSRNASPLRRESGFTLVELMIAVTIGLLLVAGITTLIVQQSATRNEMEKSSRQIENGRYAAQLLRDDIQLAGYIGEFFKPTTIPGALPDPCELDPADLETAFTFHIQGYDAPDPVPAPLSACLPDANHVPGTDILVVRHTDTASIPVASAVANQIYLQTGLDPVTSILTYKLATGTDTSVFNLKNLNGTVARLRKFLVHIYFVSPCNAMSGATCTSSDDNGNPVPTLKRLELGLVGTVAGFNLLPLVEGIENLQLDYGIDSSGDGAPDEYKTTPTALADWADVMTVRVNLLARNNETSARYQDTKTYKLGLAAETTATNDGYKRHVFSQVVRAVNPSGRREE</sequence>
<reference evidence="4" key="1">
    <citation type="submission" date="2018-09" db="EMBL/GenBank/DDBJ databases">
        <authorList>
            <person name="Zhu H."/>
        </authorList>
    </citation>
    <scope>NUCLEOTIDE SEQUENCE [LARGE SCALE GENOMIC DNA]</scope>
    <source>
        <strain evidence="4">K1S02-23</strain>
    </source>
</reference>
<feature type="region of interest" description="Disordered" evidence="1">
    <location>
        <begin position="1"/>
        <end position="21"/>
    </location>
</feature>
<dbReference type="InterPro" id="IPR032092">
    <property type="entry name" value="PilW"/>
</dbReference>